<evidence type="ECO:0008006" key="3">
    <source>
        <dbReference type="Google" id="ProtNLM"/>
    </source>
</evidence>
<dbReference type="OrthoDB" id="954262at2"/>
<dbReference type="KEGG" id="falb:HYN59_02250"/>
<name>A0A2S1QUF0_9FLAO</name>
<accession>A0A2S1QUF0</accession>
<dbReference type="AlphaFoldDB" id="A0A2S1QUF0"/>
<keyword evidence="2" id="KW-1185">Reference proteome</keyword>
<dbReference type="SUPFAM" id="SSF47240">
    <property type="entry name" value="Ferritin-like"/>
    <property type="match status" value="1"/>
</dbReference>
<dbReference type="Pfam" id="PF13668">
    <property type="entry name" value="Ferritin_2"/>
    <property type="match status" value="1"/>
</dbReference>
<evidence type="ECO:0000313" key="1">
    <source>
        <dbReference type="EMBL" id="AWH84003.1"/>
    </source>
</evidence>
<reference evidence="1 2" key="1">
    <citation type="submission" date="2018-04" db="EMBL/GenBank/DDBJ databases">
        <title>Genome sequencing of Flavobacterium sp. HYN0059.</title>
        <authorList>
            <person name="Yi H."/>
            <person name="Baek C."/>
        </authorList>
    </citation>
    <scope>NUCLEOTIDE SEQUENCE [LARGE SCALE GENOMIC DNA]</scope>
    <source>
        <strain evidence="1 2">HYN0059</strain>
    </source>
</reference>
<protein>
    <recommendedName>
        <fullName evidence="3">Ferritin-like domain-containing protein</fullName>
    </recommendedName>
</protein>
<dbReference type="Proteomes" id="UP000244929">
    <property type="component" value="Chromosome"/>
</dbReference>
<proteinExistence type="predicted"/>
<gene>
    <name evidence="1" type="ORF">HYN59_02250</name>
</gene>
<organism evidence="1 2">
    <name type="scientific">Flavobacterium album</name>
    <dbReference type="NCBI Taxonomy" id="2175091"/>
    <lineage>
        <taxon>Bacteria</taxon>
        <taxon>Pseudomonadati</taxon>
        <taxon>Bacteroidota</taxon>
        <taxon>Flavobacteriia</taxon>
        <taxon>Flavobacteriales</taxon>
        <taxon>Flavobacteriaceae</taxon>
        <taxon>Flavobacterium</taxon>
    </lineage>
</organism>
<evidence type="ECO:0000313" key="2">
    <source>
        <dbReference type="Proteomes" id="UP000244929"/>
    </source>
</evidence>
<dbReference type="EMBL" id="CP029186">
    <property type="protein sequence ID" value="AWH84003.1"/>
    <property type="molecule type" value="Genomic_DNA"/>
</dbReference>
<dbReference type="InterPro" id="IPR009078">
    <property type="entry name" value="Ferritin-like_SF"/>
</dbReference>
<sequence length="277" mass="29528">MNIIKFIESFTNEGMIKSLSEKGSRRDSFTQFQNIGKTAAFAAVPFGLSALLAPTKARAASAAFFTEAAATPTDALKLALTLEYLEDEFYQMALDTNGLIPAADQAIIAQISQHESAHVEFLKQALGNDAPEKPTFDFTVGGAFPTFTDYNTFLALSQAFEDTGVRAYKGQAANLMSNGDLLQAALQIHSVEARHASQIRRLRGQKGWIVGNDRGGLPSQAQAVYDGEQETMQAGFNTAVVSNAGNPVIPAAAGPESFDEPLTGDQATSIASLFIVP</sequence>
<dbReference type="RefSeq" id="WP_108776713.1">
    <property type="nucleotide sequence ID" value="NZ_CP029186.1"/>
</dbReference>